<keyword evidence="2" id="KW-1185">Reference proteome</keyword>
<proteinExistence type="predicted"/>
<dbReference type="Proteomes" id="UP001558850">
    <property type="component" value="Unassembled WGS sequence"/>
</dbReference>
<organism evidence="1 2">
    <name type="scientific">Paraburkholderia phymatum</name>
    <dbReference type="NCBI Taxonomy" id="148447"/>
    <lineage>
        <taxon>Bacteria</taxon>
        <taxon>Pseudomonadati</taxon>
        <taxon>Pseudomonadota</taxon>
        <taxon>Betaproteobacteria</taxon>
        <taxon>Burkholderiales</taxon>
        <taxon>Burkholderiaceae</taxon>
        <taxon>Paraburkholderia</taxon>
    </lineage>
</organism>
<evidence type="ECO:0000313" key="2">
    <source>
        <dbReference type="Proteomes" id="UP001558850"/>
    </source>
</evidence>
<comment type="caution">
    <text evidence="1">The sequence shown here is derived from an EMBL/GenBank/DDBJ whole genome shotgun (WGS) entry which is preliminary data.</text>
</comment>
<gene>
    <name evidence="1" type="ORF">AB4Y32_21895</name>
</gene>
<evidence type="ECO:0000313" key="1">
    <source>
        <dbReference type="EMBL" id="MEX3934409.1"/>
    </source>
</evidence>
<dbReference type="EMBL" id="JBFRCH010000013">
    <property type="protein sequence ID" value="MEX3934409.1"/>
    <property type="molecule type" value="Genomic_DNA"/>
</dbReference>
<protein>
    <submittedName>
        <fullName evidence="1">Aconitate hydratase</fullName>
        <ecNumber evidence="1">4.2.1.3</ecNumber>
    </submittedName>
</protein>
<accession>A0ACC6U4A2</accession>
<sequence>MNLNVSQKLIRSHLVPGSFQTLQPGDEIGLSIDQTLTQDATGTLVMLELEAMSLARAKTEISVQYVDHNLIQEDYRNADDHLFLRSACQRFGLWYSRAGNGVSHPCHQENFGKPGKTLLGSDSHTPAAGSLGMLAIGAGGIEVALAIAGEPFFTRMPEVWGVKLTGQLPEWVSAKDIVLEMLRRHGVDGGVGRIIEYYGPGLEALSAMDRHVIANMGAELGATTTVFPSDEAVRRYLRAWQREADWIELLADPDANYDIRDEIDLGALEPLIAMPSSPDNVQPVREVAGQPIYQAYIGSSANPGYRDFAIAAEIVKGRVAHDRVSFDVNPTSRALLETLTRDGHIGSLLHAGARLHQAGCNGCIGMGQAPATHVLSLRTVPRNFPGRSGTKEDRVCLVSPETAAASALAGVITDPRTLGMPYPHVTDCDSPIVDRQLFVAPPDAQTASNVALEKGPNIASLPSFDPLPDSITGPVIVKVGDNLSTDEIMPAGARVLPFRSNIPRIAEFSFNAVEPTYVEQAKTVQGHLVVGGWNYGQGSSREHAALGPRFLGLRAVIAKGFARIHAQNLANFGVLPLVFVKPEDYERIEAGQTVRLDEVRRRLAEGSELHAEVDGGKLSFAVRHCLSPRQVEQVLKGGLINWMRDALAQRG</sequence>
<reference evidence="1" key="1">
    <citation type="submission" date="2024-07" db="EMBL/GenBank/DDBJ databases">
        <title>A survey of Mimosa microsymbionts across Brazilian biomes reveals a high diversity of Paraburkholderia nodulating endemic species, but also that Cupriavidus is common as a symbiont of widespread species.</title>
        <authorList>
            <person name="Rouws L."/>
            <person name="Barauna A."/>
            <person name="Beukes C."/>
            <person name="Rouws J.R.C."/>
            <person name="De Faria S.M."/>
            <person name="Gross E."/>
            <person name="Bueno Dos Reis Junior F."/>
            <person name="Simon M.F."/>
            <person name="Maluk M."/>
            <person name="Odee D.W."/>
            <person name="Kenicer G."/>
            <person name="Young J.P.W."/>
            <person name="Reis V.M."/>
            <person name="Zilli J."/>
            <person name="James E.K."/>
        </authorList>
    </citation>
    <scope>NUCLEOTIDE SEQUENCE</scope>
    <source>
        <strain evidence="1">EG181B</strain>
    </source>
</reference>
<dbReference type="EC" id="4.2.1.3" evidence="1"/>
<keyword evidence="1" id="KW-0456">Lyase</keyword>
<name>A0ACC6U4A2_9BURK</name>